<reference evidence="1 2" key="1">
    <citation type="submission" date="2020-06" db="EMBL/GenBank/DDBJ databases">
        <title>Transcriptomic and genomic resources for Thalictrum thalictroides and T. hernandezii: Facilitating candidate gene discovery in an emerging model plant lineage.</title>
        <authorList>
            <person name="Arias T."/>
            <person name="Riano-Pachon D.M."/>
            <person name="Di Stilio V.S."/>
        </authorList>
    </citation>
    <scope>NUCLEOTIDE SEQUENCE [LARGE SCALE GENOMIC DNA]</scope>
    <source>
        <strain evidence="2">cv. WT478/WT964</strain>
        <tissue evidence="1">Leaves</tissue>
    </source>
</reference>
<dbReference type="EMBL" id="JABWDY010002141">
    <property type="protein sequence ID" value="KAF5206873.1"/>
    <property type="molecule type" value="Genomic_DNA"/>
</dbReference>
<dbReference type="CDD" id="cd00303">
    <property type="entry name" value="retropepsin_like"/>
    <property type="match status" value="1"/>
</dbReference>
<dbReference type="Gene3D" id="2.40.70.10">
    <property type="entry name" value="Acid Proteases"/>
    <property type="match status" value="1"/>
</dbReference>
<dbReference type="AlphaFoldDB" id="A0A7J6XBK6"/>
<gene>
    <name evidence="1" type="ORF">FRX31_003540</name>
</gene>
<dbReference type="PANTHER" id="PTHR33240:SF8">
    <property type="entry name" value="OS03G0439900 PROTEIN"/>
    <property type="match status" value="1"/>
</dbReference>
<evidence type="ECO:0000313" key="1">
    <source>
        <dbReference type="EMBL" id="KAF5206873.1"/>
    </source>
</evidence>
<evidence type="ECO:0000313" key="2">
    <source>
        <dbReference type="Proteomes" id="UP000554482"/>
    </source>
</evidence>
<dbReference type="Proteomes" id="UP000554482">
    <property type="component" value="Unassembled WGS sequence"/>
</dbReference>
<dbReference type="OrthoDB" id="2919534at2759"/>
<accession>A0A7J6XBK6</accession>
<sequence length="122" mass="13463">MKLSGDLIIPEDNPIIGFDGTTSQAVGRISLPVATAQKVASIDFMLMNCKSTYNAILGRDWLHQMQAVASTFHQAVKFPHDGRICKIQSNQRASHDCHEAVLSDYKESEVKGNMILHVAKPK</sequence>
<name>A0A7J6XBK6_THATH</name>
<organism evidence="1 2">
    <name type="scientific">Thalictrum thalictroides</name>
    <name type="common">Rue-anemone</name>
    <name type="synonym">Anemone thalictroides</name>
    <dbReference type="NCBI Taxonomy" id="46969"/>
    <lineage>
        <taxon>Eukaryota</taxon>
        <taxon>Viridiplantae</taxon>
        <taxon>Streptophyta</taxon>
        <taxon>Embryophyta</taxon>
        <taxon>Tracheophyta</taxon>
        <taxon>Spermatophyta</taxon>
        <taxon>Magnoliopsida</taxon>
        <taxon>Ranunculales</taxon>
        <taxon>Ranunculaceae</taxon>
        <taxon>Thalictroideae</taxon>
        <taxon>Thalictrum</taxon>
    </lineage>
</organism>
<comment type="caution">
    <text evidence="1">The sequence shown here is derived from an EMBL/GenBank/DDBJ whole genome shotgun (WGS) entry which is preliminary data.</text>
</comment>
<keyword evidence="2" id="KW-1185">Reference proteome</keyword>
<dbReference type="PANTHER" id="PTHR33240">
    <property type="entry name" value="OS08G0508500 PROTEIN"/>
    <property type="match status" value="1"/>
</dbReference>
<protein>
    <submittedName>
        <fullName evidence="1">Uncharacterized protein</fullName>
    </submittedName>
</protein>
<proteinExistence type="predicted"/>
<dbReference type="InterPro" id="IPR021109">
    <property type="entry name" value="Peptidase_aspartic_dom_sf"/>
</dbReference>